<dbReference type="Pfam" id="PF13302">
    <property type="entry name" value="Acetyltransf_3"/>
    <property type="match status" value="1"/>
</dbReference>
<reference evidence="5 6" key="1">
    <citation type="submission" date="2014-09" db="EMBL/GenBank/DDBJ databases">
        <title>Vibrio maritimus JCM 19240. (C210) whole genome shotgun sequence.</title>
        <authorList>
            <person name="Sawabe T."/>
            <person name="Meirelles P."/>
            <person name="Nakanishi M."/>
            <person name="Sayaka M."/>
            <person name="Hattori M."/>
            <person name="Ohkuma M."/>
        </authorList>
    </citation>
    <scope>NUCLEOTIDE SEQUENCE [LARGE SCALE GENOMIC DNA]</scope>
    <source>
        <strain evidence="5 6">JCM 19240</strain>
    </source>
</reference>
<evidence type="ECO:0000313" key="5">
    <source>
        <dbReference type="EMBL" id="GAL35863.1"/>
    </source>
</evidence>
<proteinExistence type="inferred from homology"/>
<name>A0A090T9B5_9VIBR</name>
<dbReference type="EMBL" id="BBMT01000008">
    <property type="protein sequence ID" value="GAL35863.1"/>
    <property type="molecule type" value="Genomic_DNA"/>
</dbReference>
<dbReference type="PANTHER" id="PTHR43792">
    <property type="entry name" value="GNAT FAMILY, PUTATIVE (AFU_ORTHOLOGUE AFUA_3G00765)-RELATED-RELATED"/>
    <property type="match status" value="1"/>
</dbReference>
<evidence type="ECO:0000256" key="3">
    <source>
        <dbReference type="ARBA" id="ARBA00038502"/>
    </source>
</evidence>
<protein>
    <recommendedName>
        <fullName evidence="4">N-acetyltransferase domain-containing protein</fullName>
    </recommendedName>
</protein>
<dbReference type="PROSITE" id="PS51186">
    <property type="entry name" value="GNAT"/>
    <property type="match status" value="1"/>
</dbReference>
<comment type="similarity">
    <text evidence="3">Belongs to the acetyltransferase family. RimJ subfamily.</text>
</comment>
<keyword evidence="1" id="KW-0808">Transferase</keyword>
<dbReference type="PANTHER" id="PTHR43792:SF8">
    <property type="entry name" value="[RIBOSOMAL PROTEIN US5]-ALANINE N-ACETYLTRANSFERASE"/>
    <property type="match status" value="1"/>
</dbReference>
<reference evidence="5 6" key="2">
    <citation type="submission" date="2014-09" db="EMBL/GenBank/DDBJ databases">
        <authorList>
            <consortium name="NBRP consortium"/>
            <person name="Sawabe T."/>
            <person name="Meirelles P."/>
            <person name="Nakanishi M."/>
            <person name="Sayaka M."/>
            <person name="Hattori M."/>
            <person name="Ohkuma M."/>
        </authorList>
    </citation>
    <scope>NUCLEOTIDE SEQUENCE [LARGE SCALE GENOMIC DNA]</scope>
    <source>
        <strain evidence="5 6">JCM 19240</strain>
    </source>
</reference>
<dbReference type="SUPFAM" id="SSF55729">
    <property type="entry name" value="Acyl-CoA N-acyltransferases (Nat)"/>
    <property type="match status" value="1"/>
</dbReference>
<dbReference type="Proteomes" id="UP000029224">
    <property type="component" value="Unassembled WGS sequence"/>
</dbReference>
<organism evidence="5 6">
    <name type="scientific">Vibrio maritimus</name>
    <dbReference type="NCBI Taxonomy" id="990268"/>
    <lineage>
        <taxon>Bacteria</taxon>
        <taxon>Pseudomonadati</taxon>
        <taxon>Pseudomonadota</taxon>
        <taxon>Gammaproteobacteria</taxon>
        <taxon>Vibrionales</taxon>
        <taxon>Vibrionaceae</taxon>
        <taxon>Vibrio</taxon>
    </lineage>
</organism>
<dbReference type="InterPro" id="IPR000182">
    <property type="entry name" value="GNAT_dom"/>
</dbReference>
<feature type="domain" description="N-acetyltransferase" evidence="4">
    <location>
        <begin position="18"/>
        <end position="188"/>
    </location>
</feature>
<keyword evidence="2" id="KW-0012">Acyltransferase</keyword>
<evidence type="ECO:0000256" key="1">
    <source>
        <dbReference type="ARBA" id="ARBA00022679"/>
    </source>
</evidence>
<dbReference type="AlphaFoldDB" id="A0A090T9B5"/>
<evidence type="ECO:0000256" key="2">
    <source>
        <dbReference type="ARBA" id="ARBA00023315"/>
    </source>
</evidence>
<gene>
    <name evidence="5" type="ORF">JCM19240_4798</name>
</gene>
<dbReference type="OrthoDB" id="9801656at2"/>
<sequence>MSYSKLKHGDSVPFNETLSIQLIRQQDLIDIFKMFDDEEVNQYLFFAPADETLYQGFFGPIVEDTENALQEKRWPDNPTFVIRDSQGRYMGMTAITQVMFLEGNREVGYQLPKHAWGQGVATRACQLMTELAFNELGSHKVCADCYGQNVGSYKTLEKCGYVREGEHADYYKTAKGTDSKLFYGITKQQYRDNV</sequence>
<comment type="caution">
    <text evidence="5">The sequence shown here is derived from an EMBL/GenBank/DDBJ whole genome shotgun (WGS) entry which is preliminary data.</text>
</comment>
<evidence type="ECO:0000259" key="4">
    <source>
        <dbReference type="PROSITE" id="PS51186"/>
    </source>
</evidence>
<dbReference type="InterPro" id="IPR016181">
    <property type="entry name" value="Acyl_CoA_acyltransferase"/>
</dbReference>
<accession>A0A090T9B5</accession>
<dbReference type="GO" id="GO:0016747">
    <property type="term" value="F:acyltransferase activity, transferring groups other than amino-acyl groups"/>
    <property type="evidence" value="ECO:0007669"/>
    <property type="project" value="InterPro"/>
</dbReference>
<dbReference type="InterPro" id="IPR051531">
    <property type="entry name" value="N-acetyltransferase"/>
</dbReference>
<keyword evidence="6" id="KW-1185">Reference proteome</keyword>
<evidence type="ECO:0000313" key="6">
    <source>
        <dbReference type="Proteomes" id="UP000029224"/>
    </source>
</evidence>
<dbReference type="Gene3D" id="3.40.630.30">
    <property type="match status" value="1"/>
</dbReference>